<dbReference type="Pfam" id="PF14580">
    <property type="entry name" value="LRR_9"/>
    <property type="match status" value="1"/>
</dbReference>
<organism evidence="4 5">
    <name type="scientific">Schistosoma japonicum</name>
    <name type="common">Blood fluke</name>
    <dbReference type="NCBI Taxonomy" id="6182"/>
    <lineage>
        <taxon>Eukaryota</taxon>
        <taxon>Metazoa</taxon>
        <taxon>Spiralia</taxon>
        <taxon>Lophotrochozoa</taxon>
        <taxon>Platyhelminthes</taxon>
        <taxon>Trematoda</taxon>
        <taxon>Digenea</taxon>
        <taxon>Strigeidida</taxon>
        <taxon>Schistosomatoidea</taxon>
        <taxon>Schistosomatidae</taxon>
        <taxon>Schistosoma</taxon>
    </lineage>
</organism>
<gene>
    <name evidence="4" type="ORF">EWB00_001682</name>
</gene>
<dbReference type="InterPro" id="IPR050576">
    <property type="entry name" value="Cilia_flagella_integrity"/>
</dbReference>
<proteinExistence type="predicted"/>
<evidence type="ECO:0000313" key="4">
    <source>
        <dbReference type="EMBL" id="TNN15012.1"/>
    </source>
</evidence>
<dbReference type="STRING" id="6182.A0A4Z2DEW5"/>
<reference evidence="4 5" key="1">
    <citation type="submission" date="2019-03" db="EMBL/GenBank/DDBJ databases">
        <title>An improved genome assembly of the fluke Schistosoma japonicum.</title>
        <authorList>
            <person name="Hu W."/>
            <person name="Luo F."/>
            <person name="Yin M."/>
            <person name="Mo X."/>
            <person name="Sun C."/>
            <person name="Wu Q."/>
            <person name="Zhu B."/>
            <person name="Xiang M."/>
            <person name="Wang J."/>
            <person name="Wang Y."/>
            <person name="Zhang T."/>
            <person name="Xu B."/>
            <person name="Zheng H."/>
            <person name="Feng Z."/>
        </authorList>
    </citation>
    <scope>NUCLEOTIDE SEQUENCE [LARGE SCALE GENOMIC DNA]</scope>
    <source>
        <strain evidence="4">HuSjv2</strain>
        <tissue evidence="4">Worms</tissue>
    </source>
</reference>
<name>A0A4Z2DEW5_SCHJA</name>
<dbReference type="Gene3D" id="3.80.10.10">
    <property type="entry name" value="Ribonuclease Inhibitor"/>
    <property type="match status" value="2"/>
</dbReference>
<accession>A0A4Z2DEW5</accession>
<protein>
    <submittedName>
        <fullName evidence="4">Centrosomal protein of 97 kDa</fullName>
    </submittedName>
</protein>
<evidence type="ECO:0000256" key="2">
    <source>
        <dbReference type="ARBA" id="ARBA00022737"/>
    </source>
</evidence>
<dbReference type="PANTHER" id="PTHR45973:SF2">
    <property type="entry name" value="CENTROSOMAL PROTEIN OF 97 KDA"/>
    <property type="match status" value="1"/>
</dbReference>
<keyword evidence="1" id="KW-0433">Leucine-rich repeat</keyword>
<sequence>MYKLSRQGFRDVPTLIGPNGEVTLNLAKFGIENIDTVPVNVNVLILDHNYIRRLENLSTLCDLQQLSVANNKLLQMHGVAGLINLTILNLPNNGIATIDGLKRLTCLRWLNLSGNKLKVIEQLETNVNLKHLDLSDNYIYELRDISHLVKLKTLLLHCNHISSVQNASKKLPNSLEILSLASNMVSDILEVQELSCLPMLLQFSLGNNPCTKSFTNHYKLFVLSWLPNLRILDGASITKEDIENASSFVSGLRSSPSIQLSSQVESAEFNQNASDSISNRSSIHPIDTKLSTNESADHYLIHLHHHNRPVSPWIKLAPESNQNFASEEVLLHCVGSTSSRSSNGELAPSFNNSCVSSSTEDSNHRFQSTSPSVSSNATILSKHLSNNNSVSSPATINDKMHLHLAKYNNKTMCSEGVNMSSCTHASNCVYPKFNNNNKGLNISKTSSFMTNRRQYLKMSNPSSSQIVLPETEERLFYTVTRKTVKLSGMNSCCDDQFTSSSFDNLLSSDSVYLPLNLSNSTKESASKTKTHSDSVCIVNDDDKLSSLLKLSPSDTLLSSGNFIPLHRSVHLQLARSSNSSTSSLDSIKSKEIMSETTTNFINSVHLIHDGEDDVDNNDNEEEEEDVTTETTVQSSRFTGPLEESNNNKQVNEVNNITHDQNGNCIMVQELSGVIDSSCLISLKNKINTQHAGVANYQDSVTDYQQKDFHDDATSRQSVQSTEVKDYPKLSVTDMNDKNPVESNSVATNHNVTTPMLSDAIAPIISNIDTSNNNNTCNPVTLLSSTSSVSSSCCCPTCGNQTKLLQDHVVFLQKQLQTQYKSNEAELKLNQLHSNSIQFLLREVEELKAWKEAVSLTLTNSDNKSVCLSNNFTQTDIEDTSCVDPASLFPENTLNNVNLLSNDNRDGINEDVKPNHLCVNITERTSLEDKKCKNRLFSSIVQSNAIEQQQGKDCELYKSIGLNGYHDNDDEKTSSAFAKMSIISGELSELSELQHTLRYDDHFTKLDGGPTSSSHNLDNVLHMSSSAANTSNILGSQPDIEFNTVTDSYDLEDFSDLELVRQAVQQAMNLDSASIDASFHSNNSSVSIVTSSIS</sequence>
<keyword evidence="5" id="KW-1185">Reference proteome</keyword>
<dbReference type="AlphaFoldDB" id="A0A4Z2DEW5"/>
<dbReference type="PROSITE" id="PS51450">
    <property type="entry name" value="LRR"/>
    <property type="match status" value="6"/>
</dbReference>
<evidence type="ECO:0000313" key="5">
    <source>
        <dbReference type="Proteomes" id="UP000311919"/>
    </source>
</evidence>
<feature type="compositionally biased region" description="Acidic residues" evidence="3">
    <location>
        <begin position="610"/>
        <end position="627"/>
    </location>
</feature>
<dbReference type="PANTHER" id="PTHR45973">
    <property type="entry name" value="PROTEIN PHOSPHATASE 1 REGULATORY SUBUNIT SDS22-RELATED"/>
    <property type="match status" value="1"/>
</dbReference>
<dbReference type="Proteomes" id="UP000311919">
    <property type="component" value="Unassembled WGS sequence"/>
</dbReference>
<dbReference type="EMBL" id="SKCS01000159">
    <property type="protein sequence ID" value="TNN15012.1"/>
    <property type="molecule type" value="Genomic_DNA"/>
</dbReference>
<feature type="region of interest" description="Disordered" evidence="3">
    <location>
        <begin position="708"/>
        <end position="747"/>
    </location>
</feature>
<dbReference type="InterPro" id="IPR001611">
    <property type="entry name" value="Leu-rich_rpt"/>
</dbReference>
<dbReference type="OrthoDB" id="5954088at2759"/>
<keyword evidence="2" id="KW-0677">Repeat</keyword>
<dbReference type="SUPFAM" id="SSF52075">
    <property type="entry name" value="Outer arm dynein light chain 1"/>
    <property type="match status" value="2"/>
</dbReference>
<feature type="region of interest" description="Disordered" evidence="3">
    <location>
        <begin position="609"/>
        <end position="647"/>
    </location>
</feature>
<comment type="caution">
    <text evidence="4">The sequence shown here is derived from an EMBL/GenBank/DDBJ whole genome shotgun (WGS) entry which is preliminary data.</text>
</comment>
<dbReference type="SMART" id="SM00365">
    <property type="entry name" value="LRR_SD22"/>
    <property type="match status" value="7"/>
</dbReference>
<feature type="region of interest" description="Disordered" evidence="3">
    <location>
        <begin position="352"/>
        <end position="373"/>
    </location>
</feature>
<evidence type="ECO:0000256" key="1">
    <source>
        <dbReference type="ARBA" id="ARBA00022614"/>
    </source>
</evidence>
<evidence type="ECO:0000256" key="3">
    <source>
        <dbReference type="SAM" id="MobiDB-lite"/>
    </source>
</evidence>
<dbReference type="InterPro" id="IPR032675">
    <property type="entry name" value="LRR_dom_sf"/>
</dbReference>